<proteinExistence type="predicted"/>
<dbReference type="AlphaFoldDB" id="A0A4R7HWR7"/>
<keyword evidence="2" id="KW-1185">Reference proteome</keyword>
<sequence>MPTDDERVRELLGREPRGDYEIVVRDATGDPVVLRNAPLLHDGTPMPTRYWLIGPAEIRRVGRLESEGGVDRAEAELDPDVVQAAHDRYAAERDALIPADHDGPRPYGGVGGTRIGLKCLHAHWAWYLAGGDDPVGRWIERELAARERFTVRLDDAVLRIDWGDDRWDLPVGLDHLLTTWLGDGDPPHPAALTNALGDVSDHVDDIVRDRPEAEALVEVGVTGPAARAIARLEVGVDDPAMPCELDRDTAEEVFRLVATESRADRAHNPGLPSADVDTVLAALCTVVAVLRRLGLDRVELVAGDAG</sequence>
<accession>A0A4R7HWR7</accession>
<dbReference type="Gene3D" id="3.30.420.150">
    <property type="entry name" value="Exopolyphosphatase. Domain 2"/>
    <property type="match status" value="1"/>
</dbReference>
<dbReference type="Pfam" id="PF04417">
    <property type="entry name" value="DUF501"/>
    <property type="match status" value="1"/>
</dbReference>
<name>A0A4R7HWR7_9ACTN</name>
<comment type="caution">
    <text evidence="1">The sequence shown here is derived from an EMBL/GenBank/DDBJ whole genome shotgun (WGS) entry which is preliminary data.</text>
</comment>
<dbReference type="OrthoDB" id="13546at2"/>
<dbReference type="InterPro" id="IPR007511">
    <property type="entry name" value="DUF501"/>
</dbReference>
<evidence type="ECO:0000313" key="1">
    <source>
        <dbReference type="EMBL" id="TDT15557.1"/>
    </source>
</evidence>
<dbReference type="PANTHER" id="PTHR37163:SF1">
    <property type="entry name" value="DUF501 DOMAIN-CONTAINING PROTEIN"/>
    <property type="match status" value="1"/>
</dbReference>
<evidence type="ECO:0008006" key="3">
    <source>
        <dbReference type="Google" id="ProtNLM"/>
    </source>
</evidence>
<gene>
    <name evidence="1" type="ORF">BDK89_1129</name>
</gene>
<reference evidence="1 2" key="1">
    <citation type="submission" date="2019-03" db="EMBL/GenBank/DDBJ databases">
        <title>Sequencing the genomes of 1000 actinobacteria strains.</title>
        <authorList>
            <person name="Klenk H.-P."/>
        </authorList>
    </citation>
    <scope>NUCLEOTIDE SEQUENCE [LARGE SCALE GENOMIC DNA]</scope>
    <source>
        <strain evidence="1 2">DSM 18936</strain>
    </source>
</reference>
<protein>
    <recommendedName>
        <fullName evidence="3">DUF501 domain-containing protein</fullName>
    </recommendedName>
</protein>
<organism evidence="1 2">
    <name type="scientific">Ilumatobacter fluminis</name>
    <dbReference type="NCBI Taxonomy" id="467091"/>
    <lineage>
        <taxon>Bacteria</taxon>
        <taxon>Bacillati</taxon>
        <taxon>Actinomycetota</taxon>
        <taxon>Acidimicrobiia</taxon>
        <taxon>Acidimicrobiales</taxon>
        <taxon>Ilumatobacteraceae</taxon>
        <taxon>Ilumatobacter</taxon>
    </lineage>
</organism>
<dbReference type="PANTHER" id="PTHR37163">
    <property type="entry name" value="CONSERVED PROTEIN"/>
    <property type="match status" value="1"/>
</dbReference>
<dbReference type="RefSeq" id="WP_133867995.1">
    <property type="nucleotide sequence ID" value="NZ_SOAU01000001.1"/>
</dbReference>
<evidence type="ECO:0000313" key="2">
    <source>
        <dbReference type="Proteomes" id="UP000294558"/>
    </source>
</evidence>
<dbReference type="EMBL" id="SOAU01000001">
    <property type="protein sequence ID" value="TDT15557.1"/>
    <property type="molecule type" value="Genomic_DNA"/>
</dbReference>
<dbReference type="Proteomes" id="UP000294558">
    <property type="component" value="Unassembled WGS sequence"/>
</dbReference>